<keyword evidence="4 7" id="KW-0276">Fatty acid metabolism</keyword>
<name>A0A9D1UG92_9FIRM</name>
<comment type="pathway">
    <text evidence="7 9">Lipid metabolism; fatty acid biosynthesis.</text>
</comment>
<keyword evidence="5 7" id="KW-0443">Lipid metabolism</keyword>
<dbReference type="GO" id="GO:0000036">
    <property type="term" value="F:acyl carrier activity"/>
    <property type="evidence" value="ECO:0007669"/>
    <property type="project" value="UniProtKB-UniRule"/>
</dbReference>
<dbReference type="Gene3D" id="1.10.1200.10">
    <property type="entry name" value="ACP-like"/>
    <property type="match status" value="1"/>
</dbReference>
<comment type="similarity">
    <text evidence="7">Belongs to the acyl carrier protein (ACP) family.</text>
</comment>
<dbReference type="InterPro" id="IPR003231">
    <property type="entry name" value="ACP"/>
</dbReference>
<evidence type="ECO:0000256" key="9">
    <source>
        <dbReference type="RuleBase" id="RU003545"/>
    </source>
</evidence>
<dbReference type="PANTHER" id="PTHR20863">
    <property type="entry name" value="ACYL CARRIER PROTEIN"/>
    <property type="match status" value="1"/>
</dbReference>
<feature type="modified residue" description="O-(pantetheine 4'-phosphoryl)serine" evidence="7">
    <location>
        <position position="35"/>
    </location>
</feature>
<dbReference type="PROSITE" id="PS50075">
    <property type="entry name" value="CARRIER"/>
    <property type="match status" value="1"/>
</dbReference>
<keyword evidence="3 7" id="KW-0597">Phosphoprotein</keyword>
<evidence type="ECO:0000313" key="11">
    <source>
        <dbReference type="EMBL" id="HIW85471.1"/>
    </source>
</evidence>
<dbReference type="Pfam" id="PF00550">
    <property type="entry name" value="PP-binding"/>
    <property type="match status" value="1"/>
</dbReference>
<keyword evidence="2 7" id="KW-0444">Lipid biosynthesis</keyword>
<dbReference type="InterPro" id="IPR036736">
    <property type="entry name" value="ACP-like_sf"/>
</dbReference>
<reference evidence="11" key="2">
    <citation type="submission" date="2021-04" db="EMBL/GenBank/DDBJ databases">
        <authorList>
            <person name="Gilroy R."/>
        </authorList>
    </citation>
    <scope>NUCLEOTIDE SEQUENCE</scope>
    <source>
        <strain evidence="11">421</strain>
    </source>
</reference>
<dbReference type="HAMAP" id="MF_01217">
    <property type="entry name" value="Acyl_carrier"/>
    <property type="match status" value="1"/>
</dbReference>
<dbReference type="SUPFAM" id="SSF47336">
    <property type="entry name" value="ACP-like"/>
    <property type="match status" value="1"/>
</dbReference>
<evidence type="ECO:0000256" key="3">
    <source>
        <dbReference type="ARBA" id="ARBA00022553"/>
    </source>
</evidence>
<comment type="PTM">
    <text evidence="7">4'-phosphopantetheine is transferred from CoA to a specific serine of apo-ACP by AcpS. This modification is essential for activity because fatty acids are bound in thioester linkage to the sulfhydryl of the prosthetic group.</text>
</comment>
<keyword evidence="7" id="KW-0963">Cytoplasm</keyword>
<evidence type="ECO:0000256" key="5">
    <source>
        <dbReference type="ARBA" id="ARBA00023098"/>
    </source>
</evidence>
<protein>
    <recommendedName>
        <fullName evidence="7 8">Acyl carrier protein</fullName>
        <shortName evidence="7">ACP</shortName>
    </recommendedName>
</protein>
<keyword evidence="6 7" id="KW-0275">Fatty acid biosynthesis</keyword>
<comment type="subcellular location">
    <subcellularLocation>
        <location evidence="7">Cytoplasm</location>
    </subcellularLocation>
</comment>
<evidence type="ECO:0000256" key="6">
    <source>
        <dbReference type="ARBA" id="ARBA00023160"/>
    </source>
</evidence>
<dbReference type="AlphaFoldDB" id="A0A9D1UG92"/>
<dbReference type="NCBIfam" id="NF002148">
    <property type="entry name" value="PRK00982.1-2"/>
    <property type="match status" value="1"/>
</dbReference>
<accession>A0A9D1UG92</accession>
<comment type="caution">
    <text evidence="11">The sequence shown here is derived from an EMBL/GenBank/DDBJ whole genome shotgun (WGS) entry which is preliminary data.</text>
</comment>
<dbReference type="InterPro" id="IPR009081">
    <property type="entry name" value="PP-bd_ACP"/>
</dbReference>
<evidence type="ECO:0000256" key="2">
    <source>
        <dbReference type="ARBA" id="ARBA00022516"/>
    </source>
</evidence>
<comment type="PTM">
    <text evidence="9">4'-phosphopantetheine is transferred from CoA to a specific serine of apo-ACP by acpS.</text>
</comment>
<dbReference type="NCBIfam" id="NF002150">
    <property type="entry name" value="PRK00982.1-4"/>
    <property type="match status" value="1"/>
</dbReference>
<evidence type="ECO:0000313" key="12">
    <source>
        <dbReference type="Proteomes" id="UP000824205"/>
    </source>
</evidence>
<dbReference type="EMBL" id="DXGE01000012">
    <property type="protein sequence ID" value="HIW85471.1"/>
    <property type="molecule type" value="Genomic_DNA"/>
</dbReference>
<organism evidence="11 12">
    <name type="scientific">Candidatus Eubacterium faecipullorum</name>
    <dbReference type="NCBI Taxonomy" id="2838571"/>
    <lineage>
        <taxon>Bacteria</taxon>
        <taxon>Bacillati</taxon>
        <taxon>Bacillota</taxon>
        <taxon>Clostridia</taxon>
        <taxon>Eubacteriales</taxon>
        <taxon>Eubacteriaceae</taxon>
        <taxon>Eubacterium</taxon>
    </lineage>
</organism>
<evidence type="ECO:0000256" key="7">
    <source>
        <dbReference type="HAMAP-Rule" id="MF_01217"/>
    </source>
</evidence>
<dbReference type="GO" id="GO:0005829">
    <property type="term" value="C:cytosol"/>
    <property type="evidence" value="ECO:0007669"/>
    <property type="project" value="TreeGrafter"/>
</dbReference>
<dbReference type="NCBIfam" id="TIGR00517">
    <property type="entry name" value="acyl_carrier"/>
    <property type="match status" value="1"/>
</dbReference>
<dbReference type="GO" id="GO:0009245">
    <property type="term" value="P:lipid A biosynthetic process"/>
    <property type="evidence" value="ECO:0007669"/>
    <property type="project" value="TreeGrafter"/>
</dbReference>
<sequence>MVFEKVVQILAEQLSVDPDKITMESMLEEDLDADSLDAIDIVMSIEDEFEIEVPDEVIANMKSVGDIVNFIENNQ</sequence>
<dbReference type="GO" id="GO:0016020">
    <property type="term" value="C:membrane"/>
    <property type="evidence" value="ECO:0007669"/>
    <property type="project" value="GOC"/>
</dbReference>
<gene>
    <name evidence="7 11" type="primary">acpP</name>
    <name evidence="11" type="ORF">IAA48_03155</name>
</gene>
<evidence type="ECO:0000256" key="8">
    <source>
        <dbReference type="NCBIfam" id="TIGR00517"/>
    </source>
</evidence>
<dbReference type="Proteomes" id="UP000824205">
    <property type="component" value="Unassembled WGS sequence"/>
</dbReference>
<evidence type="ECO:0000259" key="10">
    <source>
        <dbReference type="PROSITE" id="PS50075"/>
    </source>
</evidence>
<feature type="domain" description="Carrier" evidence="10">
    <location>
        <begin position="1"/>
        <end position="75"/>
    </location>
</feature>
<comment type="function">
    <text evidence="7 9">Carrier of the growing fatty acid chain in fatty acid biosynthesis.</text>
</comment>
<evidence type="ECO:0000256" key="1">
    <source>
        <dbReference type="ARBA" id="ARBA00022450"/>
    </source>
</evidence>
<keyword evidence="1 7" id="KW-0596">Phosphopantetheine</keyword>
<proteinExistence type="inferred from homology"/>
<dbReference type="PANTHER" id="PTHR20863:SF76">
    <property type="entry name" value="CARRIER DOMAIN-CONTAINING PROTEIN"/>
    <property type="match status" value="1"/>
</dbReference>
<reference evidence="11" key="1">
    <citation type="journal article" date="2021" name="PeerJ">
        <title>Extensive microbial diversity within the chicken gut microbiome revealed by metagenomics and culture.</title>
        <authorList>
            <person name="Gilroy R."/>
            <person name="Ravi A."/>
            <person name="Getino M."/>
            <person name="Pursley I."/>
            <person name="Horton D.L."/>
            <person name="Alikhan N.F."/>
            <person name="Baker D."/>
            <person name="Gharbi K."/>
            <person name="Hall N."/>
            <person name="Watson M."/>
            <person name="Adriaenssens E.M."/>
            <person name="Foster-Nyarko E."/>
            <person name="Jarju S."/>
            <person name="Secka A."/>
            <person name="Antonio M."/>
            <person name="Oren A."/>
            <person name="Chaudhuri R.R."/>
            <person name="La Ragione R."/>
            <person name="Hildebrand F."/>
            <person name="Pallen M.J."/>
        </authorList>
    </citation>
    <scope>NUCLEOTIDE SEQUENCE</scope>
    <source>
        <strain evidence="11">421</strain>
    </source>
</reference>
<dbReference type="GO" id="GO:0000035">
    <property type="term" value="F:acyl binding"/>
    <property type="evidence" value="ECO:0007669"/>
    <property type="project" value="TreeGrafter"/>
</dbReference>
<evidence type="ECO:0000256" key="4">
    <source>
        <dbReference type="ARBA" id="ARBA00022832"/>
    </source>
</evidence>